<dbReference type="PANTHER" id="PTHR43790:SF8">
    <property type="entry name" value="SUGAR ABC TRANSPORTER ATP-BINDING PROTEIN"/>
    <property type="match status" value="1"/>
</dbReference>
<evidence type="ECO:0000259" key="3">
    <source>
        <dbReference type="PROSITE" id="PS50893"/>
    </source>
</evidence>
<dbReference type="SMART" id="SM00382">
    <property type="entry name" value="AAA"/>
    <property type="match status" value="1"/>
</dbReference>
<evidence type="ECO:0000256" key="2">
    <source>
        <dbReference type="ARBA" id="ARBA00022840"/>
    </source>
</evidence>
<keyword evidence="1" id="KW-0547">Nucleotide-binding</keyword>
<organism evidence="4 5">
    <name type="scientific">Alicyclobacillus fastidiosus</name>
    <dbReference type="NCBI Taxonomy" id="392011"/>
    <lineage>
        <taxon>Bacteria</taxon>
        <taxon>Bacillati</taxon>
        <taxon>Bacillota</taxon>
        <taxon>Bacilli</taxon>
        <taxon>Bacillales</taxon>
        <taxon>Alicyclobacillaceae</taxon>
        <taxon>Alicyclobacillus</taxon>
    </lineage>
</organism>
<gene>
    <name evidence="4" type="ORF">NZD89_20540</name>
</gene>
<dbReference type="InterPro" id="IPR027417">
    <property type="entry name" value="P-loop_NTPase"/>
</dbReference>
<dbReference type="SUPFAM" id="SSF52540">
    <property type="entry name" value="P-loop containing nucleoside triphosphate hydrolases"/>
    <property type="match status" value="1"/>
</dbReference>
<dbReference type="InterPro" id="IPR050107">
    <property type="entry name" value="ABC_carbohydrate_import_ATPase"/>
</dbReference>
<dbReference type="PROSITE" id="PS50893">
    <property type="entry name" value="ABC_TRANSPORTER_2"/>
    <property type="match status" value="1"/>
</dbReference>
<evidence type="ECO:0000313" key="5">
    <source>
        <dbReference type="Proteomes" id="UP001164761"/>
    </source>
</evidence>
<evidence type="ECO:0000313" key="4">
    <source>
        <dbReference type="EMBL" id="WAH40670.1"/>
    </source>
</evidence>
<keyword evidence="5" id="KW-1185">Reference proteome</keyword>
<proteinExistence type="predicted"/>
<accession>A0ABY6ZEV6</accession>
<dbReference type="Gene3D" id="3.40.50.300">
    <property type="entry name" value="P-loop containing nucleotide triphosphate hydrolases"/>
    <property type="match status" value="1"/>
</dbReference>
<dbReference type="CDD" id="cd03216">
    <property type="entry name" value="ABC_Carb_Monos_I"/>
    <property type="match status" value="1"/>
</dbReference>
<reference evidence="4" key="1">
    <citation type="submission" date="2022-08" db="EMBL/GenBank/DDBJ databases">
        <title>Alicyclobacillus fastidiosus DSM 17978, complete genome.</title>
        <authorList>
            <person name="Wang Q."/>
            <person name="Cai R."/>
            <person name="Wang Z."/>
        </authorList>
    </citation>
    <scope>NUCLEOTIDE SEQUENCE</scope>
    <source>
        <strain evidence="4">DSM 17978</strain>
    </source>
</reference>
<sequence length="261" mass="28458">MSKRAPLLQVSHIKKKYGAIEALRDVDFNIYPGEVIGLVGDNGAGKSTTIRMLSGVEEPDEGQIIFEGKPVSIKGPLESQKLGIETVYQDLALALDLDVASNLFLGREECQTGWRGKFGFLNKKQMVRKAEESLVRMNVQIKDLKQKVGELSGGQRQSIAIARATSRGAKLILLDEPTAALGVQESAKVLELIQKLKSEGVAVILISHTMPHVLEVTDRVVVLRRGQVSGILTTKDTTLEEIVQYITGAKTQIIEQEGATV</sequence>
<feature type="domain" description="ABC transporter" evidence="3">
    <location>
        <begin position="8"/>
        <end position="250"/>
    </location>
</feature>
<dbReference type="PANTHER" id="PTHR43790">
    <property type="entry name" value="CARBOHYDRATE TRANSPORT ATP-BINDING PROTEIN MG119-RELATED"/>
    <property type="match status" value="1"/>
</dbReference>
<dbReference type="GO" id="GO:0005524">
    <property type="term" value="F:ATP binding"/>
    <property type="evidence" value="ECO:0007669"/>
    <property type="project" value="UniProtKB-KW"/>
</dbReference>
<evidence type="ECO:0000256" key="1">
    <source>
        <dbReference type="ARBA" id="ARBA00022741"/>
    </source>
</evidence>
<dbReference type="RefSeq" id="WP_268004567.1">
    <property type="nucleotide sequence ID" value="NZ_BSUT01000001.1"/>
</dbReference>
<dbReference type="Proteomes" id="UP001164761">
    <property type="component" value="Chromosome"/>
</dbReference>
<dbReference type="InterPro" id="IPR003439">
    <property type="entry name" value="ABC_transporter-like_ATP-bd"/>
</dbReference>
<keyword evidence="2 4" id="KW-0067">ATP-binding</keyword>
<dbReference type="Pfam" id="PF00005">
    <property type="entry name" value="ABC_tran"/>
    <property type="match status" value="1"/>
</dbReference>
<protein>
    <submittedName>
        <fullName evidence="4">ATP-binding cassette domain-containing protein</fullName>
    </submittedName>
</protein>
<name>A0ABY6ZEV6_9BACL</name>
<dbReference type="InterPro" id="IPR003593">
    <property type="entry name" value="AAA+_ATPase"/>
</dbReference>
<dbReference type="EMBL" id="CP104067">
    <property type="protein sequence ID" value="WAH40670.1"/>
    <property type="molecule type" value="Genomic_DNA"/>
</dbReference>